<accession>A0A415UCN5</accession>
<dbReference type="EMBL" id="QRQO01000007">
    <property type="protein sequence ID" value="RHN15835.1"/>
    <property type="molecule type" value="Genomic_DNA"/>
</dbReference>
<organism evidence="1 2">
    <name type="scientific">Anaerobutyricum hallii</name>
    <dbReference type="NCBI Taxonomy" id="39488"/>
    <lineage>
        <taxon>Bacteria</taxon>
        <taxon>Bacillati</taxon>
        <taxon>Bacillota</taxon>
        <taxon>Clostridia</taxon>
        <taxon>Lachnospirales</taxon>
        <taxon>Lachnospiraceae</taxon>
        <taxon>Anaerobutyricum</taxon>
    </lineage>
</organism>
<evidence type="ECO:0000313" key="2">
    <source>
        <dbReference type="Proteomes" id="UP000283700"/>
    </source>
</evidence>
<sequence>MQPVLHFVVNNQIITRTDTFVPVRNSRNYLYAEFEFLTDDWAGKSRTALFRSGDSEPIAILLGETETTEEGEVYEQRFEND</sequence>
<dbReference type="RefSeq" id="WP_118485717.1">
    <property type="nucleotide sequence ID" value="NZ_CAUAFF010000013.1"/>
</dbReference>
<dbReference type="Proteomes" id="UP000283700">
    <property type="component" value="Unassembled WGS sequence"/>
</dbReference>
<comment type="caution">
    <text evidence="1">The sequence shown here is derived from an EMBL/GenBank/DDBJ whole genome shotgun (WGS) entry which is preliminary data.</text>
</comment>
<name>A0A415UCN5_9FIRM</name>
<protein>
    <submittedName>
        <fullName evidence="1">Uncharacterized protein</fullName>
    </submittedName>
</protein>
<dbReference type="AlphaFoldDB" id="A0A415UCN5"/>
<reference evidence="1 2" key="1">
    <citation type="submission" date="2018-08" db="EMBL/GenBank/DDBJ databases">
        <title>A genome reference for cultivated species of the human gut microbiota.</title>
        <authorList>
            <person name="Zou Y."/>
            <person name="Xue W."/>
            <person name="Luo G."/>
        </authorList>
    </citation>
    <scope>NUCLEOTIDE SEQUENCE [LARGE SCALE GENOMIC DNA]</scope>
    <source>
        <strain evidence="1 2">AF31-17AC</strain>
    </source>
</reference>
<gene>
    <name evidence="1" type="ORF">DWZ29_03885</name>
</gene>
<proteinExistence type="predicted"/>
<evidence type="ECO:0000313" key="1">
    <source>
        <dbReference type="EMBL" id="RHN15835.1"/>
    </source>
</evidence>